<dbReference type="Proteomes" id="UP000467201">
    <property type="component" value="Chromosome"/>
</dbReference>
<sequence length="93" mass="9929">MRRAWCPGLVEAHGSTVVPLVGGSLGAHLRRLAPAAHLLLAAVVTAVDFQVKCPDPVFLDLRGVSILILGPREMLCRAPAISVTTVTRRLQPQ</sequence>
<reference evidence="1 2" key="1">
    <citation type="journal article" date="2019" name="Emerg. Microbes Infect.">
        <title>Comprehensive subspecies identification of 175 nontuberculous mycobacteria species based on 7547 genomic profiles.</title>
        <authorList>
            <person name="Matsumoto Y."/>
            <person name="Kinjo T."/>
            <person name="Motooka D."/>
            <person name="Nabeya D."/>
            <person name="Jung N."/>
            <person name="Uechi K."/>
            <person name="Horii T."/>
            <person name="Iida T."/>
            <person name="Fujita J."/>
            <person name="Nakamura S."/>
        </authorList>
    </citation>
    <scope>NUCLEOTIDE SEQUENCE [LARGE SCALE GENOMIC DNA]</scope>
    <source>
        <strain evidence="1 2">JCM 12405</strain>
    </source>
</reference>
<evidence type="ECO:0000313" key="1">
    <source>
        <dbReference type="EMBL" id="BBZ06260.1"/>
    </source>
</evidence>
<evidence type="ECO:0000313" key="2">
    <source>
        <dbReference type="Proteomes" id="UP000467201"/>
    </source>
</evidence>
<dbReference type="EMBL" id="AP022605">
    <property type="protein sequence ID" value="BBZ06260.1"/>
    <property type="molecule type" value="Genomic_DNA"/>
</dbReference>
<protein>
    <submittedName>
        <fullName evidence="1">Uncharacterized protein</fullName>
    </submittedName>
</protein>
<dbReference type="AlphaFoldDB" id="A0A7I7VMH6"/>
<name>A0A7I7VMH6_9MYCO</name>
<gene>
    <name evidence="1" type="ORF">MDOR_04290</name>
</gene>
<dbReference type="KEGG" id="mdr:MDOR_04290"/>
<accession>A0A7I7VMH6</accession>
<organism evidence="1 2">
    <name type="scientific">Mycolicibacterium doricum</name>
    <dbReference type="NCBI Taxonomy" id="126673"/>
    <lineage>
        <taxon>Bacteria</taxon>
        <taxon>Bacillati</taxon>
        <taxon>Actinomycetota</taxon>
        <taxon>Actinomycetes</taxon>
        <taxon>Mycobacteriales</taxon>
        <taxon>Mycobacteriaceae</taxon>
        <taxon>Mycolicibacterium</taxon>
    </lineage>
</organism>
<proteinExistence type="predicted"/>